<dbReference type="Pfam" id="PF17751">
    <property type="entry name" value="SKICH"/>
    <property type="match status" value="1"/>
</dbReference>
<reference evidence="16" key="1">
    <citation type="submission" date="2025-08" db="UniProtKB">
        <authorList>
            <consortium name="Ensembl"/>
        </authorList>
    </citation>
    <scope>IDENTIFICATION</scope>
</reference>
<dbReference type="FunFam" id="2.60.40.2840:FF:000002">
    <property type="entry name" value="Tax1-binding protein 1 isoform 2"/>
    <property type="match status" value="1"/>
</dbReference>
<feature type="coiled-coil region" evidence="13">
    <location>
        <begin position="293"/>
        <end position="348"/>
    </location>
</feature>
<comment type="similarity">
    <text evidence="10">Belongs to the CALCOCO family.</text>
</comment>
<evidence type="ECO:0000256" key="10">
    <source>
        <dbReference type="ARBA" id="ARBA00037963"/>
    </source>
</evidence>
<dbReference type="GO" id="GO:0098792">
    <property type="term" value="P:xenophagy"/>
    <property type="evidence" value="ECO:0007669"/>
    <property type="project" value="TreeGrafter"/>
</dbReference>
<keyword evidence="3" id="KW-0963">Cytoplasm</keyword>
<dbReference type="AlphaFoldDB" id="A0A7M4EK37"/>
<dbReference type="GO" id="GO:1901098">
    <property type="term" value="P:positive regulation of autophagosome maturation"/>
    <property type="evidence" value="ECO:0007669"/>
    <property type="project" value="TreeGrafter"/>
</dbReference>
<dbReference type="GeneTree" id="ENSGT00950000183025"/>
<feature type="domain" description="SKICH" evidence="15">
    <location>
        <begin position="181"/>
        <end position="283"/>
    </location>
</feature>
<dbReference type="Proteomes" id="UP000594220">
    <property type="component" value="Unplaced"/>
</dbReference>
<feature type="signal peptide" evidence="14">
    <location>
        <begin position="1"/>
        <end position="20"/>
    </location>
</feature>
<dbReference type="Gene3D" id="6.20.250.40">
    <property type="match status" value="1"/>
</dbReference>
<gene>
    <name evidence="16" type="primary">CALCOCO2</name>
</gene>
<organism evidence="16 17">
    <name type="scientific">Crocodylus porosus</name>
    <name type="common">Saltwater crocodile</name>
    <name type="synonym">Estuarine crocodile</name>
    <dbReference type="NCBI Taxonomy" id="8502"/>
    <lineage>
        <taxon>Eukaryota</taxon>
        <taxon>Metazoa</taxon>
        <taxon>Chordata</taxon>
        <taxon>Craniata</taxon>
        <taxon>Vertebrata</taxon>
        <taxon>Euteleostomi</taxon>
        <taxon>Archelosauria</taxon>
        <taxon>Archosauria</taxon>
        <taxon>Crocodylia</taxon>
        <taxon>Longirostres</taxon>
        <taxon>Crocodylidae</taxon>
        <taxon>Crocodylus</taxon>
    </lineage>
</organism>
<keyword evidence="6" id="KW-0472">Membrane</keyword>
<dbReference type="GO" id="GO:0031410">
    <property type="term" value="C:cytoplasmic vesicle"/>
    <property type="evidence" value="ECO:0007669"/>
    <property type="project" value="UniProtKB-KW"/>
</dbReference>
<keyword evidence="5 13" id="KW-0175">Coiled coil</keyword>
<keyword evidence="17" id="KW-1185">Reference proteome</keyword>
<keyword evidence="7" id="KW-0206">Cytoskeleton</keyword>
<keyword evidence="4" id="KW-0072">Autophagy</keyword>
<dbReference type="PANTHER" id="PTHR31915">
    <property type="entry name" value="SKICH DOMAIN-CONTAINING PROTEIN"/>
    <property type="match status" value="1"/>
</dbReference>
<dbReference type="InterPro" id="IPR041611">
    <property type="entry name" value="SKICH"/>
</dbReference>
<evidence type="ECO:0000256" key="11">
    <source>
        <dbReference type="ARBA" id="ARBA00040931"/>
    </source>
</evidence>
<evidence type="ECO:0000256" key="5">
    <source>
        <dbReference type="ARBA" id="ARBA00023054"/>
    </source>
</evidence>
<dbReference type="InterPro" id="IPR051002">
    <property type="entry name" value="UBA_autophagy_assoc_protein"/>
</dbReference>
<dbReference type="GO" id="GO:0000421">
    <property type="term" value="C:autophagosome membrane"/>
    <property type="evidence" value="ECO:0007669"/>
    <property type="project" value="UniProtKB-SubCell"/>
</dbReference>
<evidence type="ECO:0000259" key="15">
    <source>
        <dbReference type="Pfam" id="PF17751"/>
    </source>
</evidence>
<reference evidence="16" key="2">
    <citation type="submission" date="2025-09" db="UniProtKB">
        <authorList>
            <consortium name="Ensembl"/>
        </authorList>
    </citation>
    <scope>IDENTIFICATION</scope>
</reference>
<evidence type="ECO:0000256" key="12">
    <source>
        <dbReference type="ARBA" id="ARBA00041519"/>
    </source>
</evidence>
<dbReference type="PANTHER" id="PTHR31915:SF4">
    <property type="entry name" value="CALCIUM-BINDING AND COILED-COIL DOMAIN-CONTAINING PROTEIN 2"/>
    <property type="match status" value="1"/>
</dbReference>
<evidence type="ECO:0000256" key="13">
    <source>
        <dbReference type="SAM" id="Coils"/>
    </source>
</evidence>
<dbReference type="Gene3D" id="1.10.287.1490">
    <property type="match status" value="1"/>
</dbReference>
<dbReference type="GO" id="GO:0016605">
    <property type="term" value="C:PML body"/>
    <property type="evidence" value="ECO:0007669"/>
    <property type="project" value="TreeGrafter"/>
</dbReference>
<evidence type="ECO:0000256" key="3">
    <source>
        <dbReference type="ARBA" id="ARBA00022490"/>
    </source>
</evidence>
<accession>A0A7M4EK37</accession>
<evidence type="ECO:0000256" key="2">
    <source>
        <dbReference type="ARBA" id="ARBA00004556"/>
    </source>
</evidence>
<evidence type="ECO:0000313" key="16">
    <source>
        <dbReference type="Ensembl" id="ENSCPRP00005010195.1"/>
    </source>
</evidence>
<feature type="chain" id="PRO_5029871758" description="Calcium-binding and coiled-coil domain-containing protein 2" evidence="14">
    <location>
        <begin position="21"/>
        <end position="680"/>
    </location>
</feature>
<proteinExistence type="inferred from homology"/>
<evidence type="ECO:0000256" key="14">
    <source>
        <dbReference type="SAM" id="SignalP"/>
    </source>
</evidence>
<sequence>MMSWMSRGMLAWISIRGVTSLGSIRGMISQVSMGYDAMDPFGPCSLFQCARAFCMSSCGSPASPFFQGLVSIPQPPWVVQTLFPHGLSVCADHSPPAPAGSAFRPPRELQLPASPAGGCPQKYSGCGGGGGAKGSALPGLLLLSRSPRGFELSPLNSSMDENVDEPPTSTILLDSCHFSQVIFTNVEKYYMPGGDVTCYYTLTKNITPRRKDWVGIFRVGWKTTREYYTFMWAHLPSSLDSNAVLQQEVQFKAYYLPKDDEYYQFCYVDQDGVVRGASVPFQFRAEAEDDILVVTTQGEVEEIEQQNKDLLKENQQLKESCKSLQKQNIDLQEELRKAQEKMKQLEGEVCFLQTESFKLQSALDQQAVELNAVQIDLASIKEKNTNLGKENQELCSGLDSLKGSSEKLELELNSLREENRHLKEQNACRDAELHQLKEQSQSISSEKEQLGNRLKATLDQVDQLQSQVLSQEKEIENLVRIDRDKTEQLEHLEKEKHQLHITLVEQKEHAKKLEHTLENSNVTENNTFLRLQHVQFQSQDLTKKLEEKNHLFQILQRKKDELDEENQLLKQENSDLLRRLSALPDYSSFAAASPMYVQVPPEDTGLVFGNPYASPKTSAENMSSLKKCPWNTASFPEDIEESQYENHVQSHLLECPYCSQIFDGSSKQVYEDHLFCHNLE</sequence>
<evidence type="ECO:0000256" key="7">
    <source>
        <dbReference type="ARBA" id="ARBA00023212"/>
    </source>
</evidence>
<evidence type="ECO:0000256" key="4">
    <source>
        <dbReference type="ARBA" id="ARBA00023006"/>
    </source>
</evidence>
<dbReference type="GO" id="GO:0005856">
    <property type="term" value="C:cytoskeleton"/>
    <property type="evidence" value="ECO:0007669"/>
    <property type="project" value="UniProtKB-SubCell"/>
</dbReference>
<protein>
    <recommendedName>
        <fullName evidence="11">Calcium-binding and coiled-coil domain-containing protein 2</fullName>
    </recommendedName>
    <alternativeName>
        <fullName evidence="12">Nuclear domain 10 protein NDP52</fullName>
    </alternativeName>
</protein>
<dbReference type="CDD" id="cd21968">
    <property type="entry name" value="Zn-C2H2_CALCOCO2"/>
    <property type="match status" value="1"/>
</dbReference>
<evidence type="ECO:0000313" key="17">
    <source>
        <dbReference type="Proteomes" id="UP000594220"/>
    </source>
</evidence>
<dbReference type="GO" id="GO:0048471">
    <property type="term" value="C:perinuclear region of cytoplasm"/>
    <property type="evidence" value="ECO:0007669"/>
    <property type="project" value="UniProtKB-SubCell"/>
</dbReference>
<evidence type="ECO:0000256" key="8">
    <source>
        <dbReference type="ARBA" id="ARBA00023329"/>
    </source>
</evidence>
<comment type="subcellular location">
    <subcellularLocation>
        <location evidence="1">Cytoplasm</location>
        <location evidence="1">Cytoskeleton</location>
    </subcellularLocation>
    <subcellularLocation>
        <location evidence="2">Cytoplasm</location>
        <location evidence="2">Perinuclear region</location>
    </subcellularLocation>
    <subcellularLocation>
        <location evidence="9">Cytoplasmic vesicle</location>
        <location evidence="9">Autophagosome membrane</location>
        <topology evidence="9">Peripheral membrane protein</topology>
    </subcellularLocation>
</comment>
<keyword evidence="8" id="KW-0968">Cytoplasmic vesicle</keyword>
<keyword evidence="14" id="KW-0732">Signal</keyword>
<name>A0A7M4EK37_CROPO</name>
<dbReference type="CDD" id="cd14686">
    <property type="entry name" value="bZIP"/>
    <property type="match status" value="1"/>
</dbReference>
<feature type="coiled-coil region" evidence="13">
    <location>
        <begin position="398"/>
        <end position="509"/>
    </location>
</feature>
<dbReference type="OMA" id="PFCFRNP"/>
<evidence type="ECO:0000256" key="6">
    <source>
        <dbReference type="ARBA" id="ARBA00023136"/>
    </source>
</evidence>
<dbReference type="Ensembl" id="ENSCPRT00005012003.1">
    <property type="protein sequence ID" value="ENSCPRP00005010195.1"/>
    <property type="gene ID" value="ENSCPRG00005007273.1"/>
</dbReference>
<evidence type="ECO:0000256" key="1">
    <source>
        <dbReference type="ARBA" id="ARBA00004245"/>
    </source>
</evidence>
<evidence type="ECO:0000256" key="9">
    <source>
        <dbReference type="ARBA" id="ARBA00037854"/>
    </source>
</evidence>
<dbReference type="Gene3D" id="2.60.40.2840">
    <property type="match status" value="1"/>
</dbReference>
<feature type="coiled-coil region" evidence="13">
    <location>
        <begin position="545"/>
        <end position="579"/>
    </location>
</feature>